<reference evidence="2 3" key="1">
    <citation type="submission" date="2019-09" db="EMBL/GenBank/DDBJ databases">
        <title>Draft genome of the ectomycorrhizal ascomycete Sphaerosporella brunnea.</title>
        <authorList>
            <consortium name="DOE Joint Genome Institute"/>
            <person name="Benucci G.M."/>
            <person name="Marozzi G."/>
            <person name="Antonielli L."/>
            <person name="Sanchez S."/>
            <person name="Marco P."/>
            <person name="Wang X."/>
            <person name="Falini L.B."/>
            <person name="Barry K."/>
            <person name="Haridas S."/>
            <person name="Lipzen A."/>
            <person name="Labutti K."/>
            <person name="Grigoriev I.V."/>
            <person name="Murat C."/>
            <person name="Martin F."/>
            <person name="Albertini E."/>
            <person name="Donnini D."/>
            <person name="Bonito G."/>
        </authorList>
    </citation>
    <scope>NUCLEOTIDE SEQUENCE [LARGE SCALE GENOMIC DNA]</scope>
    <source>
        <strain evidence="2 3">Sb_GMNB300</strain>
    </source>
</reference>
<comment type="caution">
    <text evidence="2">The sequence shown here is derived from an EMBL/GenBank/DDBJ whole genome shotgun (WGS) entry which is preliminary data.</text>
</comment>
<feature type="domain" description="Fungal-type protein kinase" evidence="1">
    <location>
        <begin position="50"/>
        <end position="195"/>
    </location>
</feature>
<dbReference type="Proteomes" id="UP000326924">
    <property type="component" value="Unassembled WGS sequence"/>
</dbReference>
<dbReference type="Pfam" id="PF17667">
    <property type="entry name" value="Pkinase_fungal"/>
    <property type="match status" value="1"/>
</dbReference>
<gene>
    <name evidence="2" type="ORF">FN846DRAFT_890611</name>
</gene>
<dbReference type="AlphaFoldDB" id="A0A5J5EW62"/>
<proteinExistence type="predicted"/>
<accession>A0A5J5EW62</accession>
<dbReference type="InParanoid" id="A0A5J5EW62"/>
<evidence type="ECO:0000313" key="3">
    <source>
        <dbReference type="Proteomes" id="UP000326924"/>
    </source>
</evidence>
<evidence type="ECO:0000313" key="2">
    <source>
        <dbReference type="EMBL" id="KAA8905065.1"/>
    </source>
</evidence>
<sequence>MITSRHTSASATHLRDVLGCDDFDHKWELLIYDDFDFLFSRFFVVRANQKIQPSRRWVHAFTLCGQNLRAWLFDCSGATSSRLININAEPVLFHRVVCGYALMDASAVSFDPSIKWFCDSVEETYNPTVPHRLAAAGLCSTSPPYLYATVGNHAAQPTAPVKLEINPNPLFNRRSIVTQGSVCWKARRIDQPSSVATRSATAKFRKTSSVATRSRAIKAGMSSFVTSWPFAVKDQ</sequence>
<protein>
    <recommendedName>
        <fullName evidence="1">Fungal-type protein kinase domain-containing protein</fullName>
    </recommendedName>
</protein>
<evidence type="ECO:0000259" key="1">
    <source>
        <dbReference type="Pfam" id="PF17667"/>
    </source>
</evidence>
<name>A0A5J5EW62_9PEZI</name>
<dbReference type="PANTHER" id="PTHR38248">
    <property type="entry name" value="FUNK1 6"/>
    <property type="match status" value="1"/>
</dbReference>
<organism evidence="2 3">
    <name type="scientific">Sphaerosporella brunnea</name>
    <dbReference type="NCBI Taxonomy" id="1250544"/>
    <lineage>
        <taxon>Eukaryota</taxon>
        <taxon>Fungi</taxon>
        <taxon>Dikarya</taxon>
        <taxon>Ascomycota</taxon>
        <taxon>Pezizomycotina</taxon>
        <taxon>Pezizomycetes</taxon>
        <taxon>Pezizales</taxon>
        <taxon>Pyronemataceae</taxon>
        <taxon>Sphaerosporella</taxon>
    </lineage>
</organism>
<dbReference type="PANTHER" id="PTHR38248:SF2">
    <property type="entry name" value="FUNK1 11"/>
    <property type="match status" value="1"/>
</dbReference>
<keyword evidence="3" id="KW-1185">Reference proteome</keyword>
<dbReference type="EMBL" id="VXIS01000101">
    <property type="protein sequence ID" value="KAA8905065.1"/>
    <property type="molecule type" value="Genomic_DNA"/>
</dbReference>
<dbReference type="InterPro" id="IPR040976">
    <property type="entry name" value="Pkinase_fungal"/>
</dbReference>
<dbReference type="OrthoDB" id="5584477at2759"/>